<keyword evidence="1" id="KW-0732">Signal</keyword>
<accession>A0A515DE95</accession>
<dbReference type="RefSeq" id="WP_142820173.1">
    <property type="nucleotide sequence ID" value="NZ_CP035503.1"/>
</dbReference>
<name>A0A515DE95_9BURK</name>
<dbReference type="NCBIfam" id="NF009012">
    <property type="entry name" value="PRK12355.2-1"/>
    <property type="match status" value="1"/>
</dbReference>
<dbReference type="Proteomes" id="UP000316798">
    <property type="component" value="Chromosome"/>
</dbReference>
<dbReference type="Pfam" id="PF06986">
    <property type="entry name" value="F_T4SS_TraN"/>
    <property type="match status" value="2"/>
</dbReference>
<keyword evidence="3" id="KW-1185">Reference proteome</keyword>
<dbReference type="InterPro" id="IPR014121">
    <property type="entry name" value="TraN_Ftype"/>
</dbReference>
<dbReference type="OrthoDB" id="5297981at2"/>
<proteinExistence type="predicted"/>
<feature type="chain" id="PRO_5021849387" evidence="1">
    <location>
        <begin position="24"/>
        <end position="803"/>
    </location>
</feature>
<organism evidence="2 3">
    <name type="scientific">Rhodoferax sediminis</name>
    <dbReference type="NCBI Taxonomy" id="2509614"/>
    <lineage>
        <taxon>Bacteria</taxon>
        <taxon>Pseudomonadati</taxon>
        <taxon>Pseudomonadota</taxon>
        <taxon>Betaproteobacteria</taxon>
        <taxon>Burkholderiales</taxon>
        <taxon>Comamonadaceae</taxon>
        <taxon>Rhodoferax</taxon>
    </lineage>
</organism>
<dbReference type="AlphaFoldDB" id="A0A515DE95"/>
<gene>
    <name evidence="2" type="ORF">EUB48_16645</name>
</gene>
<evidence type="ECO:0000313" key="2">
    <source>
        <dbReference type="EMBL" id="QDL38736.1"/>
    </source>
</evidence>
<feature type="signal peptide" evidence="1">
    <location>
        <begin position="1"/>
        <end position="23"/>
    </location>
</feature>
<reference evidence="2 3" key="1">
    <citation type="submission" date="2019-01" db="EMBL/GenBank/DDBJ databases">
        <title>Genomic insights into a novel species Rhodoferax sp.</title>
        <authorList>
            <person name="Jin L."/>
        </authorList>
    </citation>
    <scope>NUCLEOTIDE SEQUENCE [LARGE SCALE GENOMIC DNA]</scope>
    <source>
        <strain evidence="2 3">CHu59-6-5</strain>
    </source>
</reference>
<protein>
    <submittedName>
        <fullName evidence="2">Conjugal transfer protein TraN</fullName>
    </submittedName>
</protein>
<dbReference type="KEGG" id="rhf:EUB48_16645"/>
<evidence type="ECO:0000256" key="1">
    <source>
        <dbReference type="SAM" id="SignalP"/>
    </source>
</evidence>
<evidence type="ECO:0000313" key="3">
    <source>
        <dbReference type="Proteomes" id="UP000316798"/>
    </source>
</evidence>
<sequence length="803" mass="84966">MRRPIRLVVTWFTLLCFVTTQTAAVAQAHDEGTAAGQAANTVTRSQITAPRATEVVPGYTTMPPEGAYYGQPNLSGQINARLAACTLTPNDPVCQAQRGALSSANTPRDAVSPNDPAVLAARRIAGNPATTLEDIASYYSGCQVSTVNTPTTETRVCRQYSGSTQQSCARTLSVSVARSESCTPGDWFAHAGSGSTGLDLQCVSGRPVVQQHFRITSNGAPQAFFDVDMTTPLVFPQKVAALPNTPYGWADGPNGVWVADNQCIGDACHLTAMVANTYRTVCTGSGGDGGDYSCTQVRPFLEVYGACQTGTQSGNNILTWAGSGEDYSSSHLDEPTCYAPSATYSPYFGYDVTGTLQSTYWTVSSQRPIIGWRVNPAYGPIPQMTLGYDRPRTAVAETDQWDDQCPTLSQGSGTSPRCEMAGAARCVDGPATKSIDGVPVTRACWRYETPLSCPQGASSNECAPLIAAGCTRASTACRQMNATTGVCEVTENSYTCPVAPGTNVTAANCPANVFCLAGSCFNTSHTNDSDFARSMSFMEAAREAGVYLDTNNLQVFKGEANSCRDRLFTNCCAADASGAGMSNQSLFGTGSRLVYDVLMNSENRAFLYQGLSALLTSGGFSGSFTSYGVTVAVNGTALPAGAAVMYSGESMVIAFDPWSLAIAVVIYVVMSMMSCNENEGKLAMKEGAGLCHTIGSYCSSCIRIFGDCVSCIENTTGKCCFNSKLARIINEQGRQQFGKGWGSAESPDCSGFSIAQLQSMDFSRMDLTEFYASIVPKLPNVNALQSGNANRASNCYYGQGKCQ</sequence>
<dbReference type="EMBL" id="CP035503">
    <property type="protein sequence ID" value="QDL38736.1"/>
    <property type="molecule type" value="Genomic_DNA"/>
</dbReference>